<feature type="domain" description="Methyltransferase" evidence="5">
    <location>
        <begin position="111"/>
        <end position="238"/>
    </location>
</feature>
<sequence length="279" mass="30810">MRIEQALRWAQQELVGTESPSIDSRALLCHCLGESQSYLYTWPEREITASHLERFMELVAQRKQGKPIAYLRGYQEFWSLTFNVSAATLIPRPETELIVEKTLALNNIDNPVILDLGTGTGAIAIALASELPDADVIGVDKVPDAIALAKSNALLNQISNVTFMQSDWFSALRNQTFNVIVSNPPYVESASEYLAQGDVRFEPTSALTAGEDGLDDIHQILAGASAHLTDNGILLMEHGFEQGVAVREIFARHGFSDVTTIKDINLLDRVTFGRWCTCE</sequence>
<proteinExistence type="inferred from homology"/>
<comment type="function">
    <text evidence="4">Methylates the class 1 translation termination release factors RF1/PrfA and RF2/PrfB on the glutamine residue of the universally conserved GGQ motif.</text>
</comment>
<dbReference type="HAMAP" id="MF_02126">
    <property type="entry name" value="RF_methyltr_PrmC"/>
    <property type="match status" value="1"/>
</dbReference>
<keyword evidence="3 4" id="KW-0949">S-adenosyl-L-methionine</keyword>
<evidence type="ECO:0000256" key="4">
    <source>
        <dbReference type="HAMAP-Rule" id="MF_02126"/>
    </source>
</evidence>
<dbReference type="GO" id="GO:0102559">
    <property type="term" value="F:peptide chain release factor N(5)-glutamine methyltransferase activity"/>
    <property type="evidence" value="ECO:0007669"/>
    <property type="project" value="UniProtKB-EC"/>
</dbReference>
<name>A0ABT3P7V1_9ALTE</name>
<comment type="caution">
    <text evidence="7">The sequence shown here is derived from an EMBL/GenBank/DDBJ whole genome shotgun (WGS) entry which is preliminary data.</text>
</comment>
<dbReference type="InterPro" id="IPR029063">
    <property type="entry name" value="SAM-dependent_MTases_sf"/>
</dbReference>
<gene>
    <name evidence="4 7" type="primary">prmC</name>
    <name evidence="7" type="ORF">OPS25_09995</name>
</gene>
<dbReference type="GO" id="GO:0032259">
    <property type="term" value="P:methylation"/>
    <property type="evidence" value="ECO:0007669"/>
    <property type="project" value="UniProtKB-KW"/>
</dbReference>
<dbReference type="EC" id="2.1.1.297" evidence="4"/>
<evidence type="ECO:0000259" key="6">
    <source>
        <dbReference type="Pfam" id="PF17827"/>
    </source>
</evidence>
<feature type="binding site" evidence="4">
    <location>
        <begin position="183"/>
        <end position="186"/>
    </location>
    <ligand>
        <name>substrate</name>
    </ligand>
</feature>
<dbReference type="InterPro" id="IPR019874">
    <property type="entry name" value="RF_methyltr_PrmC"/>
</dbReference>
<dbReference type="NCBIfam" id="TIGR00536">
    <property type="entry name" value="hemK_fam"/>
    <property type="match status" value="1"/>
</dbReference>
<keyword evidence="8" id="KW-1185">Reference proteome</keyword>
<organism evidence="7 8">
    <name type="scientific">Alteromonas aquimaris</name>
    <dbReference type="NCBI Taxonomy" id="2998417"/>
    <lineage>
        <taxon>Bacteria</taxon>
        <taxon>Pseudomonadati</taxon>
        <taxon>Pseudomonadota</taxon>
        <taxon>Gammaproteobacteria</taxon>
        <taxon>Alteromonadales</taxon>
        <taxon>Alteromonadaceae</taxon>
        <taxon>Alteromonas/Salinimonas group</taxon>
        <taxon>Alteromonas</taxon>
    </lineage>
</organism>
<accession>A0ABT3P7V1</accession>
<dbReference type="InterPro" id="IPR004556">
    <property type="entry name" value="HemK-like"/>
</dbReference>
<dbReference type="EMBL" id="JAPFRD010000010">
    <property type="protein sequence ID" value="MCW8108824.1"/>
    <property type="molecule type" value="Genomic_DNA"/>
</dbReference>
<evidence type="ECO:0000313" key="8">
    <source>
        <dbReference type="Proteomes" id="UP001142810"/>
    </source>
</evidence>
<evidence type="ECO:0000256" key="3">
    <source>
        <dbReference type="ARBA" id="ARBA00022691"/>
    </source>
</evidence>
<dbReference type="Proteomes" id="UP001142810">
    <property type="component" value="Unassembled WGS sequence"/>
</dbReference>
<dbReference type="RefSeq" id="WP_265617559.1">
    <property type="nucleotide sequence ID" value="NZ_JAPFRD010000010.1"/>
</dbReference>
<dbReference type="InterPro" id="IPR050320">
    <property type="entry name" value="N5-glutamine_MTase"/>
</dbReference>
<comment type="catalytic activity">
    <reaction evidence="4">
        <text>L-glutaminyl-[peptide chain release factor] + S-adenosyl-L-methionine = N(5)-methyl-L-glutaminyl-[peptide chain release factor] + S-adenosyl-L-homocysteine + H(+)</text>
        <dbReference type="Rhea" id="RHEA:42896"/>
        <dbReference type="Rhea" id="RHEA-COMP:10271"/>
        <dbReference type="Rhea" id="RHEA-COMP:10272"/>
        <dbReference type="ChEBI" id="CHEBI:15378"/>
        <dbReference type="ChEBI" id="CHEBI:30011"/>
        <dbReference type="ChEBI" id="CHEBI:57856"/>
        <dbReference type="ChEBI" id="CHEBI:59789"/>
        <dbReference type="ChEBI" id="CHEBI:61891"/>
        <dbReference type="EC" id="2.1.1.297"/>
    </reaction>
</comment>
<feature type="binding site" evidence="4">
    <location>
        <begin position="117"/>
        <end position="121"/>
    </location>
    <ligand>
        <name>S-adenosyl-L-methionine</name>
        <dbReference type="ChEBI" id="CHEBI:59789"/>
    </ligand>
</feature>
<feature type="binding site" evidence="4">
    <location>
        <position position="168"/>
    </location>
    <ligand>
        <name>S-adenosyl-L-methionine</name>
        <dbReference type="ChEBI" id="CHEBI:59789"/>
    </ligand>
</feature>
<feature type="binding site" evidence="4">
    <location>
        <position position="140"/>
    </location>
    <ligand>
        <name>S-adenosyl-L-methionine</name>
        <dbReference type="ChEBI" id="CHEBI:59789"/>
    </ligand>
</feature>
<dbReference type="Pfam" id="PF13847">
    <property type="entry name" value="Methyltransf_31"/>
    <property type="match status" value="1"/>
</dbReference>
<evidence type="ECO:0000256" key="2">
    <source>
        <dbReference type="ARBA" id="ARBA00022679"/>
    </source>
</evidence>
<dbReference type="PANTHER" id="PTHR18895">
    <property type="entry name" value="HEMK METHYLTRANSFERASE"/>
    <property type="match status" value="1"/>
</dbReference>
<comment type="similarity">
    <text evidence="4">Belongs to the protein N5-glutamine methyltransferase family. PrmC subfamily.</text>
</comment>
<dbReference type="CDD" id="cd02440">
    <property type="entry name" value="AdoMet_MTases"/>
    <property type="match status" value="1"/>
</dbReference>
<dbReference type="NCBIfam" id="TIGR03534">
    <property type="entry name" value="RF_mod_PrmC"/>
    <property type="match status" value="1"/>
</dbReference>
<dbReference type="Gene3D" id="3.40.50.150">
    <property type="entry name" value="Vaccinia Virus protein VP39"/>
    <property type="match status" value="1"/>
</dbReference>
<dbReference type="InterPro" id="IPR040758">
    <property type="entry name" value="PrmC_N"/>
</dbReference>
<evidence type="ECO:0000259" key="5">
    <source>
        <dbReference type="Pfam" id="PF13847"/>
    </source>
</evidence>
<dbReference type="PANTHER" id="PTHR18895:SF74">
    <property type="entry name" value="MTRF1L RELEASE FACTOR GLUTAMINE METHYLTRANSFERASE"/>
    <property type="match status" value="1"/>
</dbReference>
<dbReference type="InterPro" id="IPR002052">
    <property type="entry name" value="DNA_methylase_N6_adenine_CS"/>
</dbReference>
<dbReference type="Gene3D" id="1.10.8.10">
    <property type="entry name" value="DNA helicase RuvA subunit, C-terminal domain"/>
    <property type="match status" value="1"/>
</dbReference>
<evidence type="ECO:0000256" key="1">
    <source>
        <dbReference type="ARBA" id="ARBA00022603"/>
    </source>
</evidence>
<keyword evidence="1 4" id="KW-0489">Methyltransferase</keyword>
<dbReference type="InterPro" id="IPR025714">
    <property type="entry name" value="Methyltranfer_dom"/>
</dbReference>
<evidence type="ECO:0000313" key="7">
    <source>
        <dbReference type="EMBL" id="MCW8108824.1"/>
    </source>
</evidence>
<dbReference type="Pfam" id="PF17827">
    <property type="entry name" value="PrmC_N"/>
    <property type="match status" value="1"/>
</dbReference>
<reference evidence="7" key="1">
    <citation type="submission" date="2022-11" db="EMBL/GenBank/DDBJ databases">
        <title>Alteromonas sp. nov., isolated from sea water of the Qingdao.</title>
        <authorList>
            <person name="Wang Q."/>
        </authorList>
    </citation>
    <scope>NUCLEOTIDE SEQUENCE</scope>
    <source>
        <strain evidence="7">ASW11-7</strain>
    </source>
</reference>
<dbReference type="PROSITE" id="PS00092">
    <property type="entry name" value="N6_MTASE"/>
    <property type="match status" value="1"/>
</dbReference>
<keyword evidence="2 4" id="KW-0808">Transferase</keyword>
<feature type="binding site" evidence="4">
    <location>
        <position position="183"/>
    </location>
    <ligand>
        <name>S-adenosyl-L-methionine</name>
        <dbReference type="ChEBI" id="CHEBI:59789"/>
    </ligand>
</feature>
<dbReference type="SUPFAM" id="SSF53335">
    <property type="entry name" value="S-adenosyl-L-methionine-dependent methyltransferases"/>
    <property type="match status" value="1"/>
</dbReference>
<feature type="domain" description="Release factor glutamine methyltransferase N-terminal" evidence="6">
    <location>
        <begin position="5"/>
        <end position="73"/>
    </location>
</feature>
<protein>
    <recommendedName>
        <fullName evidence="4">Release factor glutamine methyltransferase</fullName>
        <shortName evidence="4">RF MTase</shortName>
        <ecNumber evidence="4">2.1.1.297</ecNumber>
    </recommendedName>
    <alternativeName>
        <fullName evidence="4">N5-glutamine methyltransferase PrmC</fullName>
    </alternativeName>
    <alternativeName>
        <fullName evidence="4">Protein-(glutamine-N5) MTase PrmC</fullName>
    </alternativeName>
    <alternativeName>
        <fullName evidence="4">Protein-glutamine N-methyltransferase PrmC</fullName>
    </alternativeName>
</protein>